<evidence type="ECO:0000313" key="1">
    <source>
        <dbReference type="EMBL" id="GLD67187.1"/>
    </source>
</evidence>
<dbReference type="AlphaFoldDB" id="A0AAD3RFW9"/>
<reference evidence="1" key="1">
    <citation type="submission" date="2022-08" db="EMBL/GenBank/DDBJ databases">
        <title>Genome sequencing of akame (Lates japonicus).</title>
        <authorList>
            <person name="Hashiguchi Y."/>
            <person name="Takahashi H."/>
        </authorList>
    </citation>
    <scope>NUCLEOTIDE SEQUENCE</scope>
    <source>
        <strain evidence="1">Kochi</strain>
    </source>
</reference>
<dbReference type="EMBL" id="BRZM01000105">
    <property type="protein sequence ID" value="GLD67187.1"/>
    <property type="molecule type" value="Genomic_DNA"/>
</dbReference>
<accession>A0AAD3RFW9</accession>
<organism evidence="1 2">
    <name type="scientific">Lates japonicus</name>
    <name type="common">Japanese lates</name>
    <dbReference type="NCBI Taxonomy" id="270547"/>
    <lineage>
        <taxon>Eukaryota</taxon>
        <taxon>Metazoa</taxon>
        <taxon>Chordata</taxon>
        <taxon>Craniata</taxon>
        <taxon>Vertebrata</taxon>
        <taxon>Euteleostomi</taxon>
        <taxon>Actinopterygii</taxon>
        <taxon>Neopterygii</taxon>
        <taxon>Teleostei</taxon>
        <taxon>Neoteleostei</taxon>
        <taxon>Acanthomorphata</taxon>
        <taxon>Carangaria</taxon>
        <taxon>Carangaria incertae sedis</taxon>
        <taxon>Centropomidae</taxon>
        <taxon>Lates</taxon>
    </lineage>
</organism>
<dbReference type="Proteomes" id="UP001279410">
    <property type="component" value="Unassembled WGS sequence"/>
</dbReference>
<keyword evidence="2" id="KW-1185">Reference proteome</keyword>
<comment type="caution">
    <text evidence="1">The sequence shown here is derived from an EMBL/GenBank/DDBJ whole genome shotgun (WGS) entry which is preliminary data.</text>
</comment>
<evidence type="ECO:0000313" key="2">
    <source>
        <dbReference type="Proteomes" id="UP001279410"/>
    </source>
</evidence>
<gene>
    <name evidence="1" type="ORF">AKAME5_001854900</name>
</gene>
<protein>
    <submittedName>
        <fullName evidence="1">Uncharacterized protein</fullName>
    </submittedName>
</protein>
<proteinExistence type="predicted"/>
<name>A0AAD3RFW9_LATJO</name>
<sequence>MFFKTAPVVVSEELMRQAEALIEPSSQLTPLRLCREACGLVTVEGGQTCIHLGDRLGCNGGSGMYKLFLEDGETIDIPEAMWEPFDPQIKDSVKVKTKTVGKVVTEIKAQEEV</sequence>